<keyword evidence="2" id="KW-1185">Reference proteome</keyword>
<name>A0ABP9EYQ1_9GAMM</name>
<evidence type="ECO:0008006" key="3">
    <source>
        <dbReference type="Google" id="ProtNLM"/>
    </source>
</evidence>
<proteinExistence type="predicted"/>
<accession>A0ABP9EYQ1</accession>
<evidence type="ECO:0000313" key="2">
    <source>
        <dbReference type="Proteomes" id="UP001499988"/>
    </source>
</evidence>
<protein>
    <recommendedName>
        <fullName evidence="3">DUF2892 domain-containing protein</fullName>
    </recommendedName>
</protein>
<sequence length="70" mass="7651">MFASQGEREMQKGMRWLITLSLLGAALLCYAMGSEAGAVSLLILGAVFEGAFWWRLCSGRRSAPRADGKR</sequence>
<dbReference type="Proteomes" id="UP001499988">
    <property type="component" value="Unassembled WGS sequence"/>
</dbReference>
<reference evidence="2" key="1">
    <citation type="journal article" date="2019" name="Int. J. Syst. Evol. Microbiol.">
        <title>The Global Catalogue of Microorganisms (GCM) 10K type strain sequencing project: providing services to taxonomists for standard genome sequencing and annotation.</title>
        <authorList>
            <consortium name="The Broad Institute Genomics Platform"/>
            <consortium name="The Broad Institute Genome Sequencing Center for Infectious Disease"/>
            <person name="Wu L."/>
            <person name="Ma J."/>
        </authorList>
    </citation>
    <scope>NUCLEOTIDE SEQUENCE [LARGE SCALE GENOMIC DNA]</scope>
    <source>
        <strain evidence="2">JCM 18401</strain>
    </source>
</reference>
<comment type="caution">
    <text evidence="1">The sequence shown here is derived from an EMBL/GenBank/DDBJ whole genome shotgun (WGS) entry which is preliminary data.</text>
</comment>
<dbReference type="EMBL" id="BAABJZ010000083">
    <property type="protein sequence ID" value="GAA4890498.1"/>
    <property type="molecule type" value="Genomic_DNA"/>
</dbReference>
<gene>
    <name evidence="1" type="ORF">GCM10023333_24680</name>
</gene>
<organism evidence="1 2">
    <name type="scientific">Ferrimonas pelagia</name>
    <dbReference type="NCBI Taxonomy" id="1177826"/>
    <lineage>
        <taxon>Bacteria</taxon>
        <taxon>Pseudomonadati</taxon>
        <taxon>Pseudomonadota</taxon>
        <taxon>Gammaproteobacteria</taxon>
        <taxon>Alteromonadales</taxon>
        <taxon>Ferrimonadaceae</taxon>
        <taxon>Ferrimonas</taxon>
    </lineage>
</organism>
<evidence type="ECO:0000313" key="1">
    <source>
        <dbReference type="EMBL" id="GAA4890498.1"/>
    </source>
</evidence>